<evidence type="ECO:0000256" key="7">
    <source>
        <dbReference type="ARBA" id="ARBA00023136"/>
    </source>
</evidence>
<evidence type="ECO:0000256" key="4">
    <source>
        <dbReference type="ARBA" id="ARBA00022927"/>
    </source>
</evidence>
<dbReference type="KEGG" id="nfn:NFRAN_2768"/>
<dbReference type="InterPro" id="IPR003369">
    <property type="entry name" value="TatA/B/E"/>
</dbReference>
<keyword evidence="7 8" id="KW-0472">Membrane</keyword>
<gene>
    <name evidence="9" type="ORF">NFRAN_2768</name>
</gene>
<organism evidence="9 10">
    <name type="scientific">Candidatus Nitrosocosmicus franklandianus</name>
    <dbReference type="NCBI Taxonomy" id="1798806"/>
    <lineage>
        <taxon>Archaea</taxon>
        <taxon>Nitrososphaerota</taxon>
        <taxon>Nitrososphaeria</taxon>
        <taxon>Nitrososphaerales</taxon>
        <taxon>Nitrososphaeraceae</taxon>
        <taxon>Candidatus Nitrosocosmicus</taxon>
    </lineage>
</organism>
<proteinExistence type="predicted"/>
<keyword evidence="4" id="KW-0653">Protein transport</keyword>
<accession>A0A484IDB6</accession>
<dbReference type="AlphaFoldDB" id="A0A484IDB6"/>
<dbReference type="Gene3D" id="1.20.5.3310">
    <property type="match status" value="1"/>
</dbReference>
<evidence type="ECO:0008006" key="11">
    <source>
        <dbReference type="Google" id="ProtNLM"/>
    </source>
</evidence>
<keyword evidence="5 8" id="KW-1133">Transmembrane helix</keyword>
<dbReference type="GeneID" id="39421911"/>
<evidence type="ECO:0000256" key="3">
    <source>
        <dbReference type="ARBA" id="ARBA00022692"/>
    </source>
</evidence>
<keyword evidence="2" id="KW-0813">Transport</keyword>
<keyword evidence="10" id="KW-1185">Reference proteome</keyword>
<dbReference type="Proteomes" id="UP000294299">
    <property type="component" value="Chromosome NFRAN"/>
</dbReference>
<evidence type="ECO:0000256" key="5">
    <source>
        <dbReference type="ARBA" id="ARBA00022989"/>
    </source>
</evidence>
<evidence type="ECO:0000313" key="10">
    <source>
        <dbReference type="Proteomes" id="UP000294299"/>
    </source>
</evidence>
<protein>
    <recommendedName>
        <fullName evidence="11">Sec-independent protein translocase protein TatA</fullName>
    </recommendedName>
</protein>
<dbReference type="RefSeq" id="WP_134485117.1">
    <property type="nucleotide sequence ID" value="NZ_LR216287.1"/>
</dbReference>
<dbReference type="OrthoDB" id="10785at2157"/>
<name>A0A484IDB6_9ARCH</name>
<dbReference type="EMBL" id="LR216287">
    <property type="protein sequence ID" value="VFJ15091.1"/>
    <property type="molecule type" value="Genomic_DNA"/>
</dbReference>
<keyword evidence="6" id="KW-0811">Translocation</keyword>
<keyword evidence="3 8" id="KW-0812">Transmembrane</keyword>
<reference evidence="9 10" key="1">
    <citation type="submission" date="2019-02" db="EMBL/GenBank/DDBJ databases">
        <authorList>
            <person name="Lehtovirta-Morley E L."/>
        </authorList>
    </citation>
    <scope>NUCLEOTIDE SEQUENCE [LARGE SCALE GENOMIC DNA]</scope>
    <source>
        <strain evidence="9">NFRAN1</strain>
    </source>
</reference>
<sequence>MIMLFPVYELNIAGSEWFIIIVVIIIFIFPTKITSFSRSVGRILGEYEKARTKIASQKDMIISNSPTKSSRHDYIGPKIQRPIASEREKLELIATSLSIDHYDNLSDDDLRKMISAKLKEPENNNDNNNNK</sequence>
<evidence type="ECO:0000256" key="8">
    <source>
        <dbReference type="SAM" id="Phobius"/>
    </source>
</evidence>
<evidence type="ECO:0000256" key="2">
    <source>
        <dbReference type="ARBA" id="ARBA00022448"/>
    </source>
</evidence>
<dbReference type="Pfam" id="PF02416">
    <property type="entry name" value="TatA_B_E"/>
    <property type="match status" value="1"/>
</dbReference>
<evidence type="ECO:0000256" key="6">
    <source>
        <dbReference type="ARBA" id="ARBA00023010"/>
    </source>
</evidence>
<feature type="transmembrane region" description="Helical" evidence="8">
    <location>
        <begin position="12"/>
        <end position="29"/>
    </location>
</feature>
<evidence type="ECO:0000313" key="9">
    <source>
        <dbReference type="EMBL" id="VFJ15091.1"/>
    </source>
</evidence>
<comment type="subcellular location">
    <subcellularLocation>
        <location evidence="1">Membrane</location>
        <topology evidence="1">Single-pass membrane protein</topology>
    </subcellularLocation>
</comment>
<evidence type="ECO:0000256" key="1">
    <source>
        <dbReference type="ARBA" id="ARBA00004167"/>
    </source>
</evidence>